<evidence type="ECO:0000256" key="1">
    <source>
        <dbReference type="SAM" id="Phobius"/>
    </source>
</evidence>
<keyword evidence="1" id="KW-0812">Transmembrane</keyword>
<dbReference type="RefSeq" id="WP_187298072.1">
    <property type="nucleotide sequence ID" value="NZ_CXSU01000005.1"/>
</dbReference>
<keyword evidence="1" id="KW-1133">Transmembrane helix</keyword>
<dbReference type="EMBL" id="CXSU01000005">
    <property type="protein sequence ID" value="CTQ48316.1"/>
    <property type="molecule type" value="Genomic_DNA"/>
</dbReference>
<evidence type="ECO:0000313" key="4">
    <source>
        <dbReference type="Proteomes" id="UP000049222"/>
    </source>
</evidence>
<protein>
    <submittedName>
        <fullName evidence="3">Tripartite tricarboxylate transporter TctB family protein</fullName>
    </submittedName>
</protein>
<sequence>MSPATSPRRLGAALAALGVIACGAALTIGPGGGAWGERTVPLLAGAIMALGGLAVMAEPATQDTTTTLRAEMRAASLLLLGAAWTVALGLVGFLVATLIAAPLAFALFGQRRASPLALFALLVPVALHLFFFHVLGVFPPYGRLFDLADIRLF</sequence>
<evidence type="ECO:0000313" key="3">
    <source>
        <dbReference type="EMBL" id="CTQ48316.1"/>
    </source>
</evidence>
<feature type="transmembrane region" description="Helical" evidence="1">
    <location>
        <begin position="116"/>
        <end position="138"/>
    </location>
</feature>
<dbReference type="AlphaFoldDB" id="A0A0M6YGV2"/>
<dbReference type="InterPro" id="IPR009936">
    <property type="entry name" value="DUF1468"/>
</dbReference>
<organism evidence="3 4">
    <name type="scientific">Jannaschia donghaensis</name>
    <dbReference type="NCBI Taxonomy" id="420998"/>
    <lineage>
        <taxon>Bacteria</taxon>
        <taxon>Pseudomonadati</taxon>
        <taxon>Pseudomonadota</taxon>
        <taxon>Alphaproteobacteria</taxon>
        <taxon>Rhodobacterales</taxon>
        <taxon>Roseobacteraceae</taxon>
        <taxon>Jannaschia</taxon>
    </lineage>
</organism>
<dbReference type="Pfam" id="PF07331">
    <property type="entry name" value="TctB"/>
    <property type="match status" value="1"/>
</dbReference>
<dbReference type="Proteomes" id="UP000049222">
    <property type="component" value="Unassembled WGS sequence"/>
</dbReference>
<accession>A0A0M6YGV2</accession>
<feature type="domain" description="DUF1468" evidence="2">
    <location>
        <begin position="11"/>
        <end position="138"/>
    </location>
</feature>
<keyword evidence="1" id="KW-0472">Membrane</keyword>
<feature type="transmembrane region" description="Helical" evidence="1">
    <location>
        <begin position="77"/>
        <end position="104"/>
    </location>
</feature>
<name>A0A0M6YGV2_9RHOB</name>
<gene>
    <name evidence="3" type="ORF">JDO7802_00318</name>
</gene>
<keyword evidence="4" id="KW-1185">Reference proteome</keyword>
<feature type="transmembrane region" description="Helical" evidence="1">
    <location>
        <begin position="40"/>
        <end position="57"/>
    </location>
</feature>
<proteinExistence type="predicted"/>
<dbReference type="STRING" id="420998.JDO7802_00318"/>
<reference evidence="3 4" key="1">
    <citation type="submission" date="2015-07" db="EMBL/GenBank/DDBJ databases">
        <authorList>
            <person name="Noorani M."/>
        </authorList>
    </citation>
    <scope>NUCLEOTIDE SEQUENCE [LARGE SCALE GENOMIC DNA]</scope>
    <source>
        <strain evidence="3 4">CECT 7802</strain>
    </source>
</reference>
<evidence type="ECO:0000259" key="2">
    <source>
        <dbReference type="Pfam" id="PF07331"/>
    </source>
</evidence>